<dbReference type="PROSITE" id="PS00166">
    <property type="entry name" value="ENOYL_COA_HYDRATASE"/>
    <property type="match status" value="1"/>
</dbReference>
<sequence length="249" mass="26318">MSYERFALTRPGPGVALVTIDRADKLNAMDPLFFEELIAVTEELGRDPDVRAAVLTGAGRAFSAGGDIDGFHDMAGDTARLRTHTRLVFDAFSAVERCPVPVIGAINGIAYGGGTELTLACDVVLAGESAAFAFKEPTVGLTPGWGIVRGPDVMGRHWTRMLALTGRTIDAATAERAGLVQEVHRDGELLDAAVALATEMAELPPLAVEVGKVFANRGTGEGFAEALEATVLLFTTPEHAERVAAFRAR</sequence>
<dbReference type="SUPFAM" id="SSF52096">
    <property type="entry name" value="ClpP/crotonase"/>
    <property type="match status" value="1"/>
</dbReference>
<dbReference type="InterPro" id="IPR018376">
    <property type="entry name" value="Enoyl-CoA_hyd/isom_CS"/>
</dbReference>
<comment type="similarity">
    <text evidence="1 2">Belongs to the enoyl-CoA hydratase/isomerase family.</text>
</comment>
<dbReference type="InterPro" id="IPR029045">
    <property type="entry name" value="ClpP/crotonase-like_dom_sf"/>
</dbReference>
<evidence type="ECO:0000313" key="3">
    <source>
        <dbReference type="EMBL" id="SFM63993.1"/>
    </source>
</evidence>
<organism evidence="3 4">
    <name type="scientific">Pseudonocardia ammonioxydans</name>
    <dbReference type="NCBI Taxonomy" id="260086"/>
    <lineage>
        <taxon>Bacteria</taxon>
        <taxon>Bacillati</taxon>
        <taxon>Actinomycetota</taxon>
        <taxon>Actinomycetes</taxon>
        <taxon>Pseudonocardiales</taxon>
        <taxon>Pseudonocardiaceae</taxon>
        <taxon>Pseudonocardia</taxon>
    </lineage>
</organism>
<dbReference type="RefSeq" id="WP_093336311.1">
    <property type="nucleotide sequence ID" value="NZ_FOUY01000001.1"/>
</dbReference>
<keyword evidence="4" id="KW-1185">Reference proteome</keyword>
<accession>A0A1I4SI70</accession>
<dbReference type="AlphaFoldDB" id="A0A1I4SI70"/>
<dbReference type="Pfam" id="PF00378">
    <property type="entry name" value="ECH_1"/>
    <property type="match status" value="1"/>
</dbReference>
<name>A0A1I4SI70_PSUAM</name>
<gene>
    <name evidence="3" type="ORF">SAMN05216207_1001445</name>
</gene>
<evidence type="ECO:0000256" key="2">
    <source>
        <dbReference type="RuleBase" id="RU003707"/>
    </source>
</evidence>
<dbReference type="GO" id="GO:0016853">
    <property type="term" value="F:isomerase activity"/>
    <property type="evidence" value="ECO:0007669"/>
    <property type="project" value="InterPro"/>
</dbReference>
<dbReference type="OrthoDB" id="4608673at2"/>
<dbReference type="InterPro" id="IPR001753">
    <property type="entry name" value="Enoyl-CoA_hydra/iso"/>
</dbReference>
<dbReference type="PANTHER" id="PTHR43149">
    <property type="entry name" value="ENOYL-COA HYDRATASE"/>
    <property type="match status" value="1"/>
</dbReference>
<dbReference type="Gene3D" id="3.90.226.10">
    <property type="entry name" value="2-enoyl-CoA Hydratase, Chain A, domain 1"/>
    <property type="match status" value="1"/>
</dbReference>
<protein>
    <submittedName>
        <fullName evidence="3">Short chain enoyl-CoA hydratase</fullName>
    </submittedName>
</protein>
<evidence type="ECO:0000313" key="4">
    <source>
        <dbReference type="Proteomes" id="UP000199614"/>
    </source>
</evidence>
<evidence type="ECO:0000256" key="1">
    <source>
        <dbReference type="ARBA" id="ARBA00005254"/>
    </source>
</evidence>
<reference evidence="3 4" key="1">
    <citation type="submission" date="2016-10" db="EMBL/GenBank/DDBJ databases">
        <authorList>
            <person name="de Groot N.N."/>
        </authorList>
    </citation>
    <scope>NUCLEOTIDE SEQUENCE [LARGE SCALE GENOMIC DNA]</scope>
    <source>
        <strain evidence="3 4">CGMCC 4.1877</strain>
    </source>
</reference>
<dbReference type="Proteomes" id="UP000199614">
    <property type="component" value="Unassembled WGS sequence"/>
</dbReference>
<proteinExistence type="inferred from homology"/>
<dbReference type="EMBL" id="FOUY01000001">
    <property type="protein sequence ID" value="SFM63993.1"/>
    <property type="molecule type" value="Genomic_DNA"/>
</dbReference>
<dbReference type="InterPro" id="IPR045002">
    <property type="entry name" value="Ech1-like"/>
</dbReference>
<dbReference type="PANTHER" id="PTHR43149:SF1">
    <property type="entry name" value="DELTA(3,5)-DELTA(2,4)-DIENOYL-COA ISOMERASE, MITOCHONDRIAL"/>
    <property type="match status" value="1"/>
</dbReference>
<dbReference type="CDD" id="cd06558">
    <property type="entry name" value="crotonase-like"/>
    <property type="match status" value="1"/>
</dbReference>
<dbReference type="STRING" id="260086.SAMN05216207_1001445"/>